<feature type="disulfide bond" evidence="15">
    <location>
        <begin position="366"/>
        <end position="373"/>
    </location>
</feature>
<keyword evidence="2" id="KW-0964">Secreted</keyword>
<keyword evidence="10" id="KW-0482">Metalloprotease</keyword>
<dbReference type="SMART" id="SM00209">
    <property type="entry name" value="TSP1"/>
    <property type="match status" value="5"/>
</dbReference>
<keyword evidence="20" id="KW-1185">Reference proteome</keyword>
<dbReference type="Pfam" id="PF00090">
    <property type="entry name" value="TSP_1"/>
    <property type="match status" value="1"/>
</dbReference>
<dbReference type="InterPro" id="IPR024079">
    <property type="entry name" value="MetalloPept_cat_dom_sf"/>
</dbReference>
<dbReference type="Gene3D" id="2.60.120.830">
    <property type="match status" value="1"/>
</dbReference>
<evidence type="ECO:0000256" key="5">
    <source>
        <dbReference type="ARBA" id="ARBA00022723"/>
    </source>
</evidence>
<dbReference type="AlphaFoldDB" id="A0AAD9JEC7"/>
<keyword evidence="3" id="KW-0272">Extracellular matrix</keyword>
<dbReference type="Gene3D" id="2.20.100.10">
    <property type="entry name" value="Thrombospondin type-1 (TSP1) repeat"/>
    <property type="match status" value="5"/>
</dbReference>
<feature type="binding site" evidence="14 16">
    <location>
        <position position="417"/>
    </location>
    <ligand>
        <name>Zn(2+)</name>
        <dbReference type="ChEBI" id="CHEBI:29105"/>
        <note>catalytic</note>
    </ligand>
</feature>
<evidence type="ECO:0000259" key="18">
    <source>
        <dbReference type="PROSITE" id="PS50900"/>
    </source>
</evidence>
<gene>
    <name evidence="19" type="ORF">LSH36_358g02030</name>
</gene>
<dbReference type="InterPro" id="IPR050439">
    <property type="entry name" value="ADAMTS_ADAMTS-like"/>
</dbReference>
<protein>
    <recommendedName>
        <fullName evidence="21">A disintegrin and metalloproteinase with thrombospondin motifs 6</fullName>
    </recommendedName>
</protein>
<evidence type="ECO:0000256" key="9">
    <source>
        <dbReference type="ARBA" id="ARBA00022833"/>
    </source>
</evidence>
<keyword evidence="7" id="KW-0677">Repeat</keyword>
<evidence type="ECO:0000256" key="11">
    <source>
        <dbReference type="ARBA" id="ARBA00023157"/>
    </source>
</evidence>
<dbReference type="InterPro" id="IPR010909">
    <property type="entry name" value="PLAC"/>
</dbReference>
<evidence type="ECO:0000256" key="3">
    <source>
        <dbReference type="ARBA" id="ARBA00022530"/>
    </source>
</evidence>
<name>A0AAD9JEC7_9ANNE</name>
<comment type="cofactor">
    <cofactor evidence="14">
        <name>Zn(2+)</name>
        <dbReference type="ChEBI" id="CHEBI:29105"/>
    </cofactor>
    <text evidence="14">Binds 1 zinc ion per subunit.</text>
</comment>
<proteinExistence type="predicted"/>
<evidence type="ECO:0000256" key="1">
    <source>
        <dbReference type="ARBA" id="ARBA00004498"/>
    </source>
</evidence>
<dbReference type="FunFam" id="2.20.100.10:FF:000005">
    <property type="entry name" value="ADAM metallopeptidase with thrombospondin type 1 motif 9"/>
    <property type="match status" value="2"/>
</dbReference>
<dbReference type="FunFam" id="3.40.390.10:FF:000001">
    <property type="entry name" value="A disintegrin and metalloproteinase with thrombospondin motifs 1"/>
    <property type="match status" value="1"/>
</dbReference>
<dbReference type="Pfam" id="PF19236">
    <property type="entry name" value="ADAMTS_CR_3"/>
    <property type="match status" value="1"/>
</dbReference>
<dbReference type="CDD" id="cd04273">
    <property type="entry name" value="ZnMc_ADAMTS_like"/>
    <property type="match status" value="1"/>
</dbReference>
<dbReference type="PROSITE" id="PS50900">
    <property type="entry name" value="PLAC"/>
    <property type="match status" value="1"/>
</dbReference>
<evidence type="ECO:0000313" key="20">
    <source>
        <dbReference type="Proteomes" id="UP001208570"/>
    </source>
</evidence>
<dbReference type="PROSITE" id="PS50092">
    <property type="entry name" value="TSP1"/>
    <property type="match status" value="5"/>
</dbReference>
<dbReference type="EMBL" id="JAODUP010000358">
    <property type="protein sequence ID" value="KAK2151593.1"/>
    <property type="molecule type" value="Genomic_DNA"/>
</dbReference>
<evidence type="ECO:0000256" key="14">
    <source>
        <dbReference type="PIRSR" id="PIRSR613273-2"/>
    </source>
</evidence>
<feature type="active site" evidence="13 16">
    <location>
        <position position="408"/>
    </location>
</feature>
<keyword evidence="9 14" id="KW-0862">Zinc</keyword>
<dbReference type="InterPro" id="IPR013273">
    <property type="entry name" value="ADAMTS/ADAMTS-like"/>
</dbReference>
<evidence type="ECO:0000259" key="17">
    <source>
        <dbReference type="PROSITE" id="PS50215"/>
    </source>
</evidence>
<dbReference type="GO" id="GO:0030198">
    <property type="term" value="P:extracellular matrix organization"/>
    <property type="evidence" value="ECO:0007669"/>
    <property type="project" value="InterPro"/>
</dbReference>
<evidence type="ECO:0000313" key="19">
    <source>
        <dbReference type="EMBL" id="KAK2151593.1"/>
    </source>
</evidence>
<dbReference type="Pfam" id="PF01562">
    <property type="entry name" value="Pep_M12B_propep"/>
    <property type="match status" value="1"/>
</dbReference>
<dbReference type="Pfam" id="PF05986">
    <property type="entry name" value="ADAMTS_spacer1"/>
    <property type="match status" value="1"/>
</dbReference>
<feature type="disulfide bond" evidence="15">
    <location>
        <begin position="517"/>
        <end position="554"/>
    </location>
</feature>
<dbReference type="InterPro" id="IPR045371">
    <property type="entry name" value="ADAMTS_CR_3"/>
</dbReference>
<feature type="disulfide bond" evidence="15">
    <location>
        <begin position="331"/>
        <end position="391"/>
    </location>
</feature>
<dbReference type="FunFam" id="2.20.100.10:FF:000006">
    <property type="entry name" value="A disintegrin and metalloproteinase with thrombospondin motifs 1"/>
    <property type="match status" value="1"/>
</dbReference>
<dbReference type="InterPro" id="IPR000884">
    <property type="entry name" value="TSP1_rpt"/>
</dbReference>
<dbReference type="InterPro" id="IPR010294">
    <property type="entry name" value="ADAMTS_spacer1"/>
</dbReference>
<dbReference type="SUPFAM" id="SSF55486">
    <property type="entry name" value="Metalloproteases ('zincins'), catalytic domain"/>
    <property type="match status" value="1"/>
</dbReference>
<comment type="caution">
    <text evidence="16">Lacks conserved residue(s) required for the propagation of feature annotation.</text>
</comment>
<dbReference type="GO" id="GO:0031012">
    <property type="term" value="C:extracellular matrix"/>
    <property type="evidence" value="ECO:0007669"/>
    <property type="project" value="TreeGrafter"/>
</dbReference>
<dbReference type="Pfam" id="PF01421">
    <property type="entry name" value="Reprolysin"/>
    <property type="match status" value="1"/>
</dbReference>
<accession>A0AAD9JEC7</accession>
<keyword evidence="11 15" id="KW-1015">Disulfide bond</keyword>
<feature type="binding site" evidence="14">
    <location>
        <position position="258"/>
    </location>
    <ligand>
        <name>Ca(2+)</name>
        <dbReference type="ChEBI" id="CHEBI:29108"/>
        <label>1</label>
    </ligand>
</feature>
<dbReference type="PRINTS" id="PR01857">
    <property type="entry name" value="ADAMTSFAMILY"/>
</dbReference>
<evidence type="ECO:0000256" key="16">
    <source>
        <dbReference type="PROSITE-ProRule" id="PRU00276"/>
    </source>
</evidence>
<keyword evidence="5 14" id="KW-0479">Metal-binding</keyword>
<feature type="binding site" evidence="14">
    <location>
        <position position="355"/>
    </location>
    <ligand>
        <name>Ca(2+)</name>
        <dbReference type="ChEBI" id="CHEBI:29108"/>
        <label>1</label>
    </ligand>
</feature>
<evidence type="ECO:0000256" key="12">
    <source>
        <dbReference type="ARBA" id="ARBA00023180"/>
    </source>
</evidence>
<dbReference type="GO" id="GO:0004222">
    <property type="term" value="F:metalloendopeptidase activity"/>
    <property type="evidence" value="ECO:0007669"/>
    <property type="project" value="InterPro"/>
</dbReference>
<dbReference type="GO" id="GO:0006508">
    <property type="term" value="P:proteolysis"/>
    <property type="evidence" value="ECO:0007669"/>
    <property type="project" value="UniProtKB-KW"/>
</dbReference>
<evidence type="ECO:0000256" key="13">
    <source>
        <dbReference type="PIRSR" id="PIRSR613273-1"/>
    </source>
</evidence>
<evidence type="ECO:0008006" key="21">
    <source>
        <dbReference type="Google" id="ProtNLM"/>
    </source>
</evidence>
<feature type="disulfide bond" evidence="15">
    <location>
        <begin position="424"/>
        <end position="451"/>
    </location>
</feature>
<dbReference type="PANTHER" id="PTHR13723:SF311">
    <property type="entry name" value="ADAM CYSTEINE-RICH DOMAIN-CONTAINING PROTEIN"/>
    <property type="match status" value="1"/>
</dbReference>
<dbReference type="PROSITE" id="PS50215">
    <property type="entry name" value="ADAM_MEPRO"/>
    <property type="match status" value="1"/>
</dbReference>
<feature type="binding site" evidence="14 16">
    <location>
        <position position="411"/>
    </location>
    <ligand>
        <name>Zn(2+)</name>
        <dbReference type="ChEBI" id="CHEBI:29105"/>
        <note>catalytic</note>
    </ligand>
</feature>
<dbReference type="Proteomes" id="UP001208570">
    <property type="component" value="Unassembled WGS sequence"/>
</dbReference>
<dbReference type="Gene3D" id="3.40.390.10">
    <property type="entry name" value="Collagenase (Catalytic Domain)"/>
    <property type="match status" value="1"/>
</dbReference>
<comment type="subcellular location">
    <subcellularLocation>
        <location evidence="1">Secreted</location>
        <location evidence="1">Extracellular space</location>
        <location evidence="1">Extracellular matrix</location>
    </subcellularLocation>
</comment>
<dbReference type="FunFam" id="2.60.120.830:FF:000001">
    <property type="entry name" value="A disintegrin and metalloproteinase with thrombospondin motifs 1"/>
    <property type="match status" value="1"/>
</dbReference>
<keyword evidence="4" id="KW-0645">Protease</keyword>
<reference evidence="19" key="1">
    <citation type="journal article" date="2023" name="Mol. Biol. Evol.">
        <title>Third-Generation Sequencing Reveals the Adaptive Role of the Epigenome in Three Deep-Sea Polychaetes.</title>
        <authorList>
            <person name="Perez M."/>
            <person name="Aroh O."/>
            <person name="Sun Y."/>
            <person name="Lan Y."/>
            <person name="Juniper S.K."/>
            <person name="Young C.R."/>
            <person name="Angers B."/>
            <person name="Qian P.Y."/>
        </authorList>
    </citation>
    <scope>NUCLEOTIDE SEQUENCE</scope>
    <source>
        <strain evidence="19">P08H-3</strain>
    </source>
</reference>
<evidence type="ECO:0000256" key="15">
    <source>
        <dbReference type="PIRSR" id="PIRSR613273-3"/>
    </source>
</evidence>
<dbReference type="SUPFAM" id="SSF82895">
    <property type="entry name" value="TSP-1 type 1 repeat"/>
    <property type="match status" value="5"/>
</dbReference>
<feature type="binding site" evidence="14 16">
    <location>
        <position position="407"/>
    </location>
    <ligand>
        <name>Zn(2+)</name>
        <dbReference type="ChEBI" id="CHEBI:29105"/>
        <note>catalytic</note>
    </ligand>
</feature>
<keyword evidence="6" id="KW-0732">Signal</keyword>
<keyword evidence="14" id="KW-0106">Calcium</keyword>
<evidence type="ECO:0000256" key="7">
    <source>
        <dbReference type="ARBA" id="ARBA00022737"/>
    </source>
</evidence>
<evidence type="ECO:0000256" key="2">
    <source>
        <dbReference type="ARBA" id="ARBA00022525"/>
    </source>
</evidence>
<evidence type="ECO:0000256" key="8">
    <source>
        <dbReference type="ARBA" id="ARBA00022801"/>
    </source>
</evidence>
<dbReference type="Pfam" id="PF19030">
    <property type="entry name" value="TSP1_ADAMTS"/>
    <property type="match status" value="4"/>
</dbReference>
<feature type="disulfide bond" evidence="15">
    <location>
        <begin position="521"/>
        <end position="559"/>
    </location>
</feature>
<evidence type="ECO:0000256" key="6">
    <source>
        <dbReference type="ARBA" id="ARBA00022729"/>
    </source>
</evidence>
<feature type="binding site" evidence="14">
    <location>
        <position position="258"/>
    </location>
    <ligand>
        <name>Ca(2+)</name>
        <dbReference type="ChEBI" id="CHEBI:29108"/>
        <label>2</label>
    </ligand>
</feature>
<feature type="domain" description="Peptidase M12B" evidence="17">
    <location>
        <begin position="255"/>
        <end position="472"/>
    </location>
</feature>
<feature type="disulfide bond" evidence="15">
    <location>
        <begin position="479"/>
        <end position="494"/>
    </location>
</feature>
<keyword evidence="12" id="KW-0325">Glycoprotein</keyword>
<evidence type="ECO:0000256" key="10">
    <source>
        <dbReference type="ARBA" id="ARBA00023049"/>
    </source>
</evidence>
<evidence type="ECO:0000256" key="4">
    <source>
        <dbReference type="ARBA" id="ARBA00022670"/>
    </source>
</evidence>
<dbReference type="InterPro" id="IPR002870">
    <property type="entry name" value="Peptidase_M12B_N"/>
</dbReference>
<keyword evidence="8" id="KW-0378">Hydrolase</keyword>
<comment type="caution">
    <text evidence="19">The sequence shown here is derived from an EMBL/GenBank/DDBJ whole genome shotgun (WGS) entry which is preliminary data.</text>
</comment>
<feature type="disulfide bond" evidence="15">
    <location>
        <begin position="532"/>
        <end position="544"/>
    </location>
</feature>
<dbReference type="PANTHER" id="PTHR13723">
    <property type="entry name" value="ADAMTS A DISINTEGRIN AND METALLOPROTEASE WITH THROMBOSPONDIN MOTIFS PROTEASE"/>
    <property type="match status" value="1"/>
</dbReference>
<dbReference type="InterPro" id="IPR001590">
    <property type="entry name" value="Peptidase_M12B"/>
</dbReference>
<dbReference type="Pfam" id="PF08686">
    <property type="entry name" value="PLAC"/>
    <property type="match status" value="1"/>
</dbReference>
<sequence length="1093" mass="124242">MIVAAVRSLSFIQHDVTCLSWEVADLLSNLHHYELVVPKLVDRSHTFVSYDVTHMYHTRRKRSAARSRYTAGDDDDVSGKNAWIFYHFSAFGTDFHFNLTLNRKFLSPSFSVEYWNSSGPEVRRYDVTDCHYFGYIGNETKSTVALSNCNGLHGMFTTENDEFFVEPLWNDTRNIEKEGRLHVVYKRSAIRSRHKGSHCGVSDKCSKPDLPQHWDISQAPWSFNEILKPHRHGYHHKDKWRGPRRRRRRSVSIERYVETLVVADKQMVGYHGDKAVEPYILSVMNVVAKLYHDASIGNAVNIVITRLVILRDKVDKLDISYHADRSLESFCLWQQHINPYDGSTEVIHQGVARHDNAILITRYDICIYKNEPCGTLGLAPVSGMCEPQRSCSINEDIGLSSAFTIAHEMGHNFGMQHDGIGNYCGKPGHEPARIMAAQLTDNTEPFSWSSCSKRYITEFLDHNDQCVSNNIPAAEGTACIRDNGERGWCYRGNCEQTDYVPRSLDGRWGQWSGWDICSRTCGGGVESSSRECNNPKPKHGGKYCVGTRTRYRSCNIEDCPINAVDFRELQCEAFNNRTFRGRYYKWKPFAASGHSKPCALNCLAVGFNFYTEMSQKVIDGTKCYSDSLDICINGECKHVGCDKILGSTAVEDHCRVCDGSGDSCETVRGYFKHPLPDDTDTYQQVVTIPQGAVHIIVEEIVPSKNYLALKAKETDKYFINGAWTIDWPRKFDVANTMFNYVRPKDGKELFSALGPTSEDLVVMILLQENNLGIKYQYNVPINAVGNNGTEFVWQFKPWTDCSATCARGISQSPAVCIRKDTRTIVNRKYCPSHLRPKDRVRSCNEEPCPPECVDIVERMSFLGVNKLFYELLHTSVRWNITPWTECSVSCGGGIMTRTARCVRRITQNWTEVVEMELCPGTEPGTRKICSEQNCPPHWAMDGWTECHPSCGDGYKTRNVYCVSADGQYLKDENCDMTNKPKTHVKCNLPDCPPPRWVTGAWGECSAKCGLGQQRRSVACRRYSGLPSNACDPRARPHDIQQCEGLCETKLGEECRDDNKVAYCPLVLKFKFCHRSYFYQMCCKTCSENGYKMR</sequence>
<dbReference type="InterPro" id="IPR036383">
    <property type="entry name" value="TSP1_rpt_sf"/>
</dbReference>
<feature type="domain" description="PLAC" evidence="18">
    <location>
        <begin position="1050"/>
        <end position="1089"/>
    </location>
</feature>
<feature type="binding site" description="in inhibited form" evidence="14">
    <location>
        <position position="199"/>
    </location>
    <ligand>
        <name>Zn(2+)</name>
        <dbReference type="ChEBI" id="CHEBI:29105"/>
        <note>catalytic</note>
    </ligand>
</feature>
<organism evidence="19 20">
    <name type="scientific">Paralvinella palmiformis</name>
    <dbReference type="NCBI Taxonomy" id="53620"/>
    <lineage>
        <taxon>Eukaryota</taxon>
        <taxon>Metazoa</taxon>
        <taxon>Spiralia</taxon>
        <taxon>Lophotrochozoa</taxon>
        <taxon>Annelida</taxon>
        <taxon>Polychaeta</taxon>
        <taxon>Sedentaria</taxon>
        <taxon>Canalipalpata</taxon>
        <taxon>Terebellida</taxon>
        <taxon>Terebelliformia</taxon>
        <taxon>Alvinellidae</taxon>
        <taxon>Paralvinella</taxon>
    </lineage>
</organism>
<dbReference type="GO" id="GO:0046872">
    <property type="term" value="F:metal ion binding"/>
    <property type="evidence" value="ECO:0007669"/>
    <property type="project" value="UniProtKB-KW"/>
</dbReference>